<evidence type="ECO:0000256" key="1">
    <source>
        <dbReference type="SAM" id="MobiDB-lite"/>
    </source>
</evidence>
<accession>A0A7R7RLS5</accession>
<sequence>MTCANARADILGRPFLPVGASPALAMVNNRFGDLFRRARIVSLLQMGFFQANVPAANPDAVIDAHRIRGCRPSCAAGNNAGWMSATAVPPAGRRGERFAARAVDDLGVQADRPDGPMRRNGIVGSETRWGG</sequence>
<feature type="region of interest" description="Disordered" evidence="1">
    <location>
        <begin position="109"/>
        <end position="131"/>
    </location>
</feature>
<name>A0A7R7RLS5_MYCIT</name>
<protein>
    <submittedName>
        <fullName evidence="2">Uncharacterized protein</fullName>
    </submittedName>
</protein>
<reference evidence="2 3" key="1">
    <citation type="submission" date="2020-12" db="EMBL/GenBank/DDBJ databases">
        <title>Genome sequence of clinical Mycobacterium intracellulare strains.</title>
        <authorList>
            <person name="Tateishi Y."/>
            <person name="Matsumoto S."/>
            <person name="Fukushima Y."/>
            <person name="Nakajima C."/>
            <person name="Suzuki Y."/>
        </authorList>
    </citation>
    <scope>NUCLEOTIDE SEQUENCE [LARGE SCALE GENOMIC DNA]</scope>
    <source>
        <strain evidence="2 3">M018</strain>
    </source>
</reference>
<organism evidence="2 3">
    <name type="scientific">Mycobacterium intracellulare</name>
    <dbReference type="NCBI Taxonomy" id="1767"/>
    <lineage>
        <taxon>Bacteria</taxon>
        <taxon>Bacillati</taxon>
        <taxon>Actinomycetota</taxon>
        <taxon>Actinomycetes</taxon>
        <taxon>Mycobacteriales</taxon>
        <taxon>Mycobacteriaceae</taxon>
        <taxon>Mycobacterium</taxon>
        <taxon>Mycobacterium avium complex (MAC)</taxon>
    </lineage>
</organism>
<dbReference type="AlphaFoldDB" id="A0A7R7RLS5"/>
<gene>
    <name evidence="2" type="ORF">MINTM018_12940</name>
</gene>
<evidence type="ECO:0000313" key="2">
    <source>
        <dbReference type="EMBL" id="BCO98524.1"/>
    </source>
</evidence>
<proteinExistence type="predicted"/>
<evidence type="ECO:0000313" key="3">
    <source>
        <dbReference type="Proteomes" id="UP000595205"/>
    </source>
</evidence>
<dbReference type="Proteomes" id="UP000595205">
    <property type="component" value="Chromosome"/>
</dbReference>
<dbReference type="EMBL" id="AP024255">
    <property type="protein sequence ID" value="BCO98524.1"/>
    <property type="molecule type" value="Genomic_DNA"/>
</dbReference>